<evidence type="ECO:0000313" key="1">
    <source>
        <dbReference type="EMBL" id="TFK62475.1"/>
    </source>
</evidence>
<protein>
    <submittedName>
        <fullName evidence="1">SAICAR synthase-like protein</fullName>
    </submittedName>
</protein>
<name>A0ACD3A9X8_9AGAR</name>
<dbReference type="Proteomes" id="UP000308600">
    <property type="component" value="Unassembled WGS sequence"/>
</dbReference>
<sequence length="346" mass="37790">MSTADVTADVSHAQPLSSQVGGHAGVLSTEDGSLIIKPALHRELEFYQHLTTNDGFADLIHYVPKFLGTLQLQGKVDTTETEIAHAETERDGDVAVVTNVEAHVEVQKESIVLENISHTFLKPNILDIKLGTVLYAYDASEEKKARMEKTARETTSFETGVRLTGFQVYDNTTSVPINTPKSYGKSIKPSDLPDGISNFFPLPSPGATPNQGLPPHLLLPILHNLLADIQEIREVLSKIEMRMAGGSLLIVYEADWERAEEGIKKFGLTTKGREVDFDEEEEEDSDAEDSDENENKVGPPYSVKLIDFAHTFITPGEGPDPGVLVGVDTTLALLKGRIEQVTQASA</sequence>
<evidence type="ECO:0000313" key="2">
    <source>
        <dbReference type="Proteomes" id="UP000308600"/>
    </source>
</evidence>
<dbReference type="EMBL" id="ML208579">
    <property type="protein sequence ID" value="TFK62475.1"/>
    <property type="molecule type" value="Genomic_DNA"/>
</dbReference>
<proteinExistence type="predicted"/>
<accession>A0ACD3A9X8</accession>
<keyword evidence="2" id="KW-1185">Reference proteome</keyword>
<organism evidence="1 2">
    <name type="scientific">Pluteus cervinus</name>
    <dbReference type="NCBI Taxonomy" id="181527"/>
    <lineage>
        <taxon>Eukaryota</taxon>
        <taxon>Fungi</taxon>
        <taxon>Dikarya</taxon>
        <taxon>Basidiomycota</taxon>
        <taxon>Agaricomycotina</taxon>
        <taxon>Agaricomycetes</taxon>
        <taxon>Agaricomycetidae</taxon>
        <taxon>Agaricales</taxon>
        <taxon>Pluteineae</taxon>
        <taxon>Pluteaceae</taxon>
        <taxon>Pluteus</taxon>
    </lineage>
</organism>
<reference evidence="1 2" key="1">
    <citation type="journal article" date="2019" name="Nat. Ecol. Evol.">
        <title>Megaphylogeny resolves global patterns of mushroom evolution.</title>
        <authorList>
            <person name="Varga T."/>
            <person name="Krizsan K."/>
            <person name="Foldi C."/>
            <person name="Dima B."/>
            <person name="Sanchez-Garcia M."/>
            <person name="Sanchez-Ramirez S."/>
            <person name="Szollosi G.J."/>
            <person name="Szarkandi J.G."/>
            <person name="Papp V."/>
            <person name="Albert L."/>
            <person name="Andreopoulos W."/>
            <person name="Angelini C."/>
            <person name="Antonin V."/>
            <person name="Barry K.W."/>
            <person name="Bougher N.L."/>
            <person name="Buchanan P."/>
            <person name="Buyck B."/>
            <person name="Bense V."/>
            <person name="Catcheside P."/>
            <person name="Chovatia M."/>
            <person name="Cooper J."/>
            <person name="Damon W."/>
            <person name="Desjardin D."/>
            <person name="Finy P."/>
            <person name="Geml J."/>
            <person name="Haridas S."/>
            <person name="Hughes K."/>
            <person name="Justo A."/>
            <person name="Karasinski D."/>
            <person name="Kautmanova I."/>
            <person name="Kiss B."/>
            <person name="Kocsube S."/>
            <person name="Kotiranta H."/>
            <person name="LaButti K.M."/>
            <person name="Lechner B.E."/>
            <person name="Liimatainen K."/>
            <person name="Lipzen A."/>
            <person name="Lukacs Z."/>
            <person name="Mihaltcheva S."/>
            <person name="Morgado L.N."/>
            <person name="Niskanen T."/>
            <person name="Noordeloos M.E."/>
            <person name="Ohm R.A."/>
            <person name="Ortiz-Santana B."/>
            <person name="Ovrebo C."/>
            <person name="Racz N."/>
            <person name="Riley R."/>
            <person name="Savchenko A."/>
            <person name="Shiryaev A."/>
            <person name="Soop K."/>
            <person name="Spirin V."/>
            <person name="Szebenyi C."/>
            <person name="Tomsovsky M."/>
            <person name="Tulloss R.E."/>
            <person name="Uehling J."/>
            <person name="Grigoriev I.V."/>
            <person name="Vagvolgyi C."/>
            <person name="Papp T."/>
            <person name="Martin F.M."/>
            <person name="Miettinen O."/>
            <person name="Hibbett D.S."/>
            <person name="Nagy L.G."/>
        </authorList>
    </citation>
    <scope>NUCLEOTIDE SEQUENCE [LARGE SCALE GENOMIC DNA]</scope>
    <source>
        <strain evidence="1 2">NL-1719</strain>
    </source>
</reference>
<gene>
    <name evidence="1" type="ORF">BDN72DRAFT_390721</name>
</gene>